<protein>
    <recommendedName>
        <fullName evidence="3">Outer membrane protein beta-barrel domain-containing protein</fullName>
    </recommendedName>
</protein>
<dbReference type="Proteomes" id="UP000460298">
    <property type="component" value="Unassembled WGS sequence"/>
</dbReference>
<organism evidence="1 2">
    <name type="scientific">Leptonema illini</name>
    <dbReference type="NCBI Taxonomy" id="183"/>
    <lineage>
        <taxon>Bacteria</taxon>
        <taxon>Pseudomonadati</taxon>
        <taxon>Spirochaetota</taxon>
        <taxon>Spirochaetia</taxon>
        <taxon>Leptospirales</taxon>
        <taxon>Leptospiraceae</taxon>
        <taxon>Leptonema</taxon>
    </lineage>
</organism>
<evidence type="ECO:0008006" key="3">
    <source>
        <dbReference type="Google" id="ProtNLM"/>
    </source>
</evidence>
<reference evidence="1 2" key="1">
    <citation type="submission" date="2019-10" db="EMBL/GenBank/DDBJ databases">
        <title>Extracellular Electron Transfer in a Candidatus Methanoperedens spp. Enrichment Culture.</title>
        <authorList>
            <person name="Berger S."/>
            <person name="Rangel Shaw D."/>
            <person name="Berben T."/>
            <person name="In 'T Zandt M."/>
            <person name="Frank J."/>
            <person name="Reimann J."/>
            <person name="Jetten M.S.M."/>
            <person name="Welte C.U."/>
        </authorList>
    </citation>
    <scope>NUCLEOTIDE SEQUENCE [LARGE SCALE GENOMIC DNA]</scope>
    <source>
        <strain evidence="1">SB12</strain>
    </source>
</reference>
<dbReference type="AlphaFoldDB" id="A0A833GZU6"/>
<accession>A0A833GZU6</accession>
<gene>
    <name evidence="1" type="ORF">F9K24_15645</name>
</gene>
<name>A0A833GZU6_9LEPT</name>
<proteinExistence type="predicted"/>
<dbReference type="EMBL" id="WBUI01000017">
    <property type="protein sequence ID" value="KAB2930896.1"/>
    <property type="molecule type" value="Genomic_DNA"/>
</dbReference>
<evidence type="ECO:0000313" key="2">
    <source>
        <dbReference type="Proteomes" id="UP000460298"/>
    </source>
</evidence>
<evidence type="ECO:0000313" key="1">
    <source>
        <dbReference type="EMBL" id="KAB2930896.1"/>
    </source>
</evidence>
<sequence>MKYLSVIVMMITPFSLMAESFFEHGRAHLLFGYGAGSYRYVNQLTIFESYMVRSVQHYQDPISPELAELRDLADVEAAMAQEWTGRSRHSFLKVEFAPQSVPALAISAGIRFASNRQSCQFPCGQIGNIYRASIPGEGPFPLILLSSLERPLVQRTEVTIRYTMLETAVAYHPLYDGRLDPYFGGSLGVGFCSYPGFDSSDSSCNIGRLALQIGLRFHLVDSYFVQAEMEWGRQEMKRHEVVVGSMKLATEDHTFFNKKDYGDAVASLAFGVRLK</sequence>
<dbReference type="InterPro" id="IPR011250">
    <property type="entry name" value="OMP/PagP_B-barrel"/>
</dbReference>
<comment type="caution">
    <text evidence="1">The sequence shown here is derived from an EMBL/GenBank/DDBJ whole genome shotgun (WGS) entry which is preliminary data.</text>
</comment>
<dbReference type="SUPFAM" id="SSF56925">
    <property type="entry name" value="OMPA-like"/>
    <property type="match status" value="1"/>
</dbReference>